<gene>
    <name evidence="3" type="ORF">JFN93_00415</name>
</gene>
<dbReference type="InterPro" id="IPR001555">
    <property type="entry name" value="GART_AS"/>
</dbReference>
<dbReference type="InterPro" id="IPR005793">
    <property type="entry name" value="Formyl_trans_C"/>
</dbReference>
<evidence type="ECO:0000259" key="1">
    <source>
        <dbReference type="Pfam" id="PF00551"/>
    </source>
</evidence>
<accession>A0A8J7J9B6</accession>
<evidence type="ECO:0000259" key="2">
    <source>
        <dbReference type="Pfam" id="PF02911"/>
    </source>
</evidence>
<dbReference type="GO" id="GO:0005829">
    <property type="term" value="C:cytosol"/>
    <property type="evidence" value="ECO:0007669"/>
    <property type="project" value="TreeGrafter"/>
</dbReference>
<proteinExistence type="predicted"/>
<dbReference type="Proteomes" id="UP000636888">
    <property type="component" value="Unassembled WGS sequence"/>
</dbReference>
<keyword evidence="4" id="KW-1185">Reference proteome</keyword>
<protein>
    <submittedName>
        <fullName evidence="3">Methionyl-tRNA formyltransferase</fullName>
    </submittedName>
</protein>
<dbReference type="RefSeq" id="WP_199382004.1">
    <property type="nucleotide sequence ID" value="NZ_JAEMHM010000001.1"/>
</dbReference>
<dbReference type="InterPro" id="IPR002376">
    <property type="entry name" value="Formyl_transf_N"/>
</dbReference>
<dbReference type="GO" id="GO:0004479">
    <property type="term" value="F:methionyl-tRNA formyltransferase activity"/>
    <property type="evidence" value="ECO:0007669"/>
    <property type="project" value="TreeGrafter"/>
</dbReference>
<feature type="domain" description="Formyl transferase C-terminal" evidence="2">
    <location>
        <begin position="202"/>
        <end position="281"/>
    </location>
</feature>
<organism evidence="3 4">
    <name type="scientific">Geomesophilobacter sediminis</name>
    <dbReference type="NCBI Taxonomy" id="2798584"/>
    <lineage>
        <taxon>Bacteria</taxon>
        <taxon>Pseudomonadati</taxon>
        <taxon>Thermodesulfobacteriota</taxon>
        <taxon>Desulfuromonadia</taxon>
        <taxon>Geobacterales</taxon>
        <taxon>Geobacteraceae</taxon>
        <taxon>Geomesophilobacter</taxon>
    </lineage>
</organism>
<dbReference type="SUPFAM" id="SSF53328">
    <property type="entry name" value="Formyltransferase"/>
    <property type="match status" value="1"/>
</dbReference>
<dbReference type="Pfam" id="PF02911">
    <property type="entry name" value="Formyl_trans_C"/>
    <property type="match status" value="1"/>
</dbReference>
<comment type="caution">
    <text evidence="3">The sequence shown here is derived from an EMBL/GenBank/DDBJ whole genome shotgun (WGS) entry which is preliminary data.</text>
</comment>
<dbReference type="SUPFAM" id="SSF50486">
    <property type="entry name" value="FMT C-terminal domain-like"/>
    <property type="match status" value="1"/>
</dbReference>
<dbReference type="PROSITE" id="PS00373">
    <property type="entry name" value="GART"/>
    <property type="match status" value="1"/>
</dbReference>
<dbReference type="InterPro" id="IPR011034">
    <property type="entry name" value="Formyl_transferase-like_C_sf"/>
</dbReference>
<dbReference type="InterPro" id="IPR036477">
    <property type="entry name" value="Formyl_transf_N_sf"/>
</dbReference>
<dbReference type="CDD" id="cd08369">
    <property type="entry name" value="FMT_core"/>
    <property type="match status" value="1"/>
</dbReference>
<evidence type="ECO:0000313" key="4">
    <source>
        <dbReference type="Proteomes" id="UP000636888"/>
    </source>
</evidence>
<evidence type="ECO:0000313" key="3">
    <source>
        <dbReference type="EMBL" id="MBJ6723156.1"/>
    </source>
</evidence>
<dbReference type="EMBL" id="JAEMHM010000001">
    <property type="protein sequence ID" value="MBJ6723156.1"/>
    <property type="molecule type" value="Genomic_DNA"/>
</dbReference>
<dbReference type="Pfam" id="PF00551">
    <property type="entry name" value="Formyl_trans_N"/>
    <property type="match status" value="1"/>
</dbReference>
<dbReference type="Gene3D" id="3.40.50.12230">
    <property type="match status" value="1"/>
</dbReference>
<dbReference type="PANTHER" id="PTHR11138:SF5">
    <property type="entry name" value="METHIONYL-TRNA FORMYLTRANSFERASE, MITOCHONDRIAL"/>
    <property type="match status" value="1"/>
</dbReference>
<dbReference type="PANTHER" id="PTHR11138">
    <property type="entry name" value="METHIONYL-TRNA FORMYLTRANSFERASE"/>
    <property type="match status" value="1"/>
</dbReference>
<name>A0A8J7J9B6_9BACT</name>
<dbReference type="AlphaFoldDB" id="A0A8J7J9B6"/>
<feature type="domain" description="Formyl transferase N-terminal" evidence="1">
    <location>
        <begin position="45"/>
        <end position="172"/>
    </location>
</feature>
<sequence>MKLGYFADGLWAHKALDRLLQSEDLTVAFIVARFDQPDPILREYACRMKIPFYTQTNVNDPGFIRLVHDHQCDIHVSMSFDQIFKKTLIESAPKGFINCHAGALPFYRGRNVVNWALINGETQLGITVHYVDEGIDTGDIILQRFVPIDAGDDYGTLLTKAVDYCAEILSSALLSIAHGTVTRIPQSSIHPVGFYCSQRKSGDEWIDWTWPSTRIHNFVRGIATPGPCARTCAESKELAVLKTELVEHAPGYLDRPGTVVGLDGHGSIVKTGDTVLRVTKVADVAPLQVLENERVPRLKIGTQLKGE</sequence>
<reference evidence="3" key="1">
    <citation type="submission" date="2020-12" db="EMBL/GenBank/DDBJ databases">
        <title>Geomonas sp. Red875, isolated from river sediment.</title>
        <authorList>
            <person name="Xu Z."/>
            <person name="Zhang Z."/>
            <person name="Masuda Y."/>
            <person name="Itoh H."/>
            <person name="Senoo K."/>
        </authorList>
    </citation>
    <scope>NUCLEOTIDE SEQUENCE</scope>
    <source>
        <strain evidence="3">Red875</strain>
    </source>
</reference>